<feature type="domain" description="Glycosyltransferase subfamily 4-like N-terminal" evidence="6">
    <location>
        <begin position="13"/>
        <end position="194"/>
    </location>
</feature>
<feature type="domain" description="Glycosyl transferase family 1" evidence="5">
    <location>
        <begin position="206"/>
        <end position="366"/>
    </location>
</feature>
<evidence type="ECO:0000313" key="8">
    <source>
        <dbReference type="Proteomes" id="UP001183607"/>
    </source>
</evidence>
<dbReference type="InterPro" id="IPR028098">
    <property type="entry name" value="Glyco_trans_4-like_N"/>
</dbReference>
<dbReference type="Proteomes" id="UP001183607">
    <property type="component" value="Unassembled WGS sequence"/>
</dbReference>
<dbReference type="GO" id="GO:0016757">
    <property type="term" value="F:glycosyltransferase activity"/>
    <property type="evidence" value="ECO:0007669"/>
    <property type="project" value="UniProtKB-KW"/>
</dbReference>
<feature type="region of interest" description="Disordered" evidence="4">
    <location>
        <begin position="631"/>
        <end position="671"/>
    </location>
</feature>
<dbReference type="PANTHER" id="PTHR12526">
    <property type="entry name" value="GLYCOSYLTRANSFERASE"/>
    <property type="match status" value="1"/>
</dbReference>
<dbReference type="AlphaFoldDB" id="A0ABD5EDI0"/>
<dbReference type="InterPro" id="IPR001296">
    <property type="entry name" value="Glyco_trans_1"/>
</dbReference>
<dbReference type="Pfam" id="PF13439">
    <property type="entry name" value="Glyco_transf_4"/>
    <property type="match status" value="1"/>
</dbReference>
<evidence type="ECO:0000259" key="5">
    <source>
        <dbReference type="Pfam" id="PF00534"/>
    </source>
</evidence>
<evidence type="ECO:0000256" key="3">
    <source>
        <dbReference type="ARBA" id="ARBA00022679"/>
    </source>
</evidence>
<sequence>MKIALLIHNAYGIGGTVRAVANLSAALAGRGHSVEVVSVHRPSDRPDLGFDPRVRLRALLDMREDARGYAGEDPLTQRPNTVFPDSGVDFGRLRYTALHDARVAAWLDGTDADAVIATRPLLNGYLARHGRPGLVRVGQEHLAMDAHSEQLRTDQNATLDGLDAFVTVSEADAAQYRAALPGVRAEILCVPNAVPAPAVAPATLASPVIVAAGRLVAVKRYDRLLRAFAAAAPAFPEWSLRLYGRGPDKARLRALVDELGIYERARLMGPASPLETEWVKGSIAAVSSDRESFGLTLVEAMHCGVPVLATDCPYGPGEIISHRDTGVLVPLDGDEDDRVAAYATALRDLMGDPGLRAKLGARGRERAARYAPERIAREYEDLLTRLGAGRGRRRPLTALRALLRPRTPAASAEPAPARPPHAVARALPGGALSFVLEREGLPEGPLDLLVRLRKDPEQRSVRVPLDGTEAVLPAAAHPLAEGRWDCFVVPRDADESARARLRAVRAEQAALLGAAPLVDAGGLRTRVPYVTSDGFLAVRAWARPRHAEVTGVRLGEAHAEVEARFLAPGGADPEGAVVRARARGCGRSFDVPVSDDGAGDGAFRFVLPLPRAGDVPLTGEEAPKEVWDLELRTPGPDGAPVPLGRVTGDGTDRKRTDRYPGVTVPHPEHGTATVRPFFTSAHGLALIVRPPAPPES</sequence>
<dbReference type="Gene3D" id="3.40.50.2000">
    <property type="entry name" value="Glycogen Phosphorylase B"/>
    <property type="match status" value="2"/>
</dbReference>
<dbReference type="RefSeq" id="WP_311677711.1">
    <property type="nucleotide sequence ID" value="NZ_JAVRER010000082.1"/>
</dbReference>
<dbReference type="EMBL" id="JAVRER010000082">
    <property type="protein sequence ID" value="MDT0419500.1"/>
    <property type="molecule type" value="Genomic_DNA"/>
</dbReference>
<evidence type="ECO:0000256" key="1">
    <source>
        <dbReference type="ARBA" id="ARBA00021292"/>
    </source>
</evidence>
<gene>
    <name evidence="7" type="ORF">RM574_28910</name>
</gene>
<evidence type="ECO:0000259" key="6">
    <source>
        <dbReference type="Pfam" id="PF13439"/>
    </source>
</evidence>
<evidence type="ECO:0000256" key="4">
    <source>
        <dbReference type="SAM" id="MobiDB-lite"/>
    </source>
</evidence>
<keyword evidence="3 7" id="KW-0808">Transferase</keyword>
<organism evidence="7 8">
    <name type="scientific">Streptomyces evansiae</name>
    <dbReference type="NCBI Taxonomy" id="3075535"/>
    <lineage>
        <taxon>Bacteria</taxon>
        <taxon>Bacillati</taxon>
        <taxon>Actinomycetota</taxon>
        <taxon>Actinomycetes</taxon>
        <taxon>Kitasatosporales</taxon>
        <taxon>Streptomycetaceae</taxon>
        <taxon>Streptomyces</taxon>
    </lineage>
</organism>
<name>A0ABD5EDI0_9ACTN</name>
<protein>
    <recommendedName>
        <fullName evidence="1">D-inositol 3-phosphate glycosyltransferase</fullName>
    </recommendedName>
</protein>
<dbReference type="SUPFAM" id="SSF53756">
    <property type="entry name" value="UDP-Glycosyltransferase/glycogen phosphorylase"/>
    <property type="match status" value="1"/>
</dbReference>
<dbReference type="PANTHER" id="PTHR12526:SF627">
    <property type="entry name" value="D-RHAMNOSYLTRANSFERASE WBPZ"/>
    <property type="match status" value="1"/>
</dbReference>
<keyword evidence="2 7" id="KW-0328">Glycosyltransferase</keyword>
<evidence type="ECO:0000256" key="2">
    <source>
        <dbReference type="ARBA" id="ARBA00022676"/>
    </source>
</evidence>
<dbReference type="Pfam" id="PF00534">
    <property type="entry name" value="Glycos_transf_1"/>
    <property type="match status" value="1"/>
</dbReference>
<proteinExistence type="predicted"/>
<evidence type="ECO:0000313" key="7">
    <source>
        <dbReference type="EMBL" id="MDT0419500.1"/>
    </source>
</evidence>
<accession>A0ABD5EDI0</accession>
<comment type="caution">
    <text evidence="7">The sequence shown here is derived from an EMBL/GenBank/DDBJ whole genome shotgun (WGS) entry which is preliminary data.</text>
</comment>
<reference evidence="8" key="1">
    <citation type="submission" date="2023-07" db="EMBL/GenBank/DDBJ databases">
        <title>30 novel species of actinomycetes from the DSMZ collection.</title>
        <authorList>
            <person name="Nouioui I."/>
        </authorList>
    </citation>
    <scope>NUCLEOTIDE SEQUENCE [LARGE SCALE GENOMIC DNA]</scope>
    <source>
        <strain evidence="8">DSM 41982</strain>
    </source>
</reference>